<name>A0A191UTB2_9ACTN</name>
<dbReference type="GO" id="GO:0043565">
    <property type="term" value="F:sequence-specific DNA binding"/>
    <property type="evidence" value="ECO:0007669"/>
    <property type="project" value="InterPro"/>
</dbReference>
<proteinExistence type="predicted"/>
<dbReference type="AlphaFoldDB" id="A0A191UTB2"/>
<dbReference type="InterPro" id="IPR011008">
    <property type="entry name" value="Dimeric_a/b-barrel"/>
</dbReference>
<sequence>MAERETRPEVAPDGADLGILRYLARRPRASFAEVGAVVGLHERTVARRLGRLLDTGEVRFTASLTNEYLGDGMVVELAVRCAPGRLEEVARAVAARPQARSVEVATGDLQVLAEMAVADEAELIDLIDRTVGRMPGVLDIHSAVVLRLLLTAVDWAPYDPEPSPLRRLAVEGLRPPPPIAVDAVDRELVHLLGEDARMPMSTLAGRLSLGESTVRRRLGRLMSSHVFHLRLFAEPAVLGYPVETRFQLEVRHGALDDALRLLAGEPSVRHLVVTTGRANVLGYASHASAAEMHDFHARAFAALPGLREVRTALLMRTYRRAGRPVGTPGAPATGRLFPRPGA</sequence>
<dbReference type="GeneID" id="91303734"/>
<dbReference type="GO" id="GO:0005829">
    <property type="term" value="C:cytosol"/>
    <property type="evidence" value="ECO:0007669"/>
    <property type="project" value="TreeGrafter"/>
</dbReference>
<dbReference type="Pfam" id="PF01037">
    <property type="entry name" value="AsnC_trans_reg"/>
    <property type="match status" value="2"/>
</dbReference>
<dbReference type="PANTHER" id="PTHR30154:SF34">
    <property type="entry name" value="TRANSCRIPTIONAL REGULATOR AZLB"/>
    <property type="match status" value="1"/>
</dbReference>
<dbReference type="Proteomes" id="UP000078468">
    <property type="component" value="Chromosome"/>
</dbReference>
<dbReference type="PANTHER" id="PTHR30154">
    <property type="entry name" value="LEUCINE-RESPONSIVE REGULATORY PROTEIN"/>
    <property type="match status" value="1"/>
</dbReference>
<reference evidence="1 2" key="1">
    <citation type="submission" date="2016-05" db="EMBL/GenBank/DDBJ databases">
        <title>Non-Contiguous Finished Genome Sequence of Streptomyces parvulus 2297 Integrated Site-Specifically with Actinophage R4.</title>
        <authorList>
            <person name="Nishizawa T."/>
            <person name="Miura T."/>
            <person name="Harada C."/>
            <person name="Guo Y."/>
            <person name="Narisawa K."/>
            <person name="Ohta H."/>
            <person name="Takahashi H."/>
            <person name="Shirai M."/>
        </authorList>
    </citation>
    <scope>NUCLEOTIDE SEQUENCE [LARGE SCALE GENOMIC DNA]</scope>
    <source>
        <strain evidence="1 2">2297</strain>
    </source>
</reference>
<dbReference type="SUPFAM" id="SSF54909">
    <property type="entry name" value="Dimeric alpha+beta barrel"/>
    <property type="match status" value="2"/>
</dbReference>
<dbReference type="Gene3D" id="1.10.10.10">
    <property type="entry name" value="Winged helix-like DNA-binding domain superfamily/Winged helix DNA-binding domain"/>
    <property type="match status" value="2"/>
</dbReference>
<dbReference type="InterPro" id="IPR000485">
    <property type="entry name" value="AsnC-type_HTH_dom"/>
</dbReference>
<dbReference type="InterPro" id="IPR036388">
    <property type="entry name" value="WH-like_DNA-bd_sf"/>
</dbReference>
<dbReference type="GO" id="GO:0043200">
    <property type="term" value="P:response to amino acid"/>
    <property type="evidence" value="ECO:0007669"/>
    <property type="project" value="TreeGrafter"/>
</dbReference>
<dbReference type="KEGG" id="spav:Spa2297_02470"/>
<dbReference type="Pfam" id="PF13404">
    <property type="entry name" value="HTH_AsnC-type"/>
    <property type="match status" value="2"/>
</dbReference>
<dbReference type="SMART" id="SM00344">
    <property type="entry name" value="HTH_ASNC"/>
    <property type="match status" value="2"/>
</dbReference>
<protein>
    <submittedName>
        <fullName evidence="1">AsnC family transcriptional regulator</fullName>
    </submittedName>
</protein>
<dbReference type="RefSeq" id="WP_064726329.1">
    <property type="nucleotide sequence ID" value="NZ_BMRX01000019.1"/>
</dbReference>
<dbReference type="SUPFAM" id="SSF46785">
    <property type="entry name" value="Winged helix' DNA-binding domain"/>
    <property type="match status" value="2"/>
</dbReference>
<dbReference type="InterPro" id="IPR019887">
    <property type="entry name" value="Tscrpt_reg_AsnC/Lrp_C"/>
</dbReference>
<dbReference type="EMBL" id="CP015866">
    <property type="protein sequence ID" value="ANJ05949.1"/>
    <property type="molecule type" value="Genomic_DNA"/>
</dbReference>
<dbReference type="InterPro" id="IPR019888">
    <property type="entry name" value="Tscrpt_reg_AsnC-like"/>
</dbReference>
<evidence type="ECO:0000313" key="2">
    <source>
        <dbReference type="Proteomes" id="UP000078468"/>
    </source>
</evidence>
<evidence type="ECO:0000313" key="1">
    <source>
        <dbReference type="EMBL" id="ANJ05949.1"/>
    </source>
</evidence>
<dbReference type="Gene3D" id="3.30.70.920">
    <property type="match status" value="2"/>
</dbReference>
<dbReference type="InterPro" id="IPR036390">
    <property type="entry name" value="WH_DNA-bd_sf"/>
</dbReference>
<accession>A0A191UTB2</accession>
<gene>
    <name evidence="1" type="ORF">Spa2297_02470</name>
</gene>
<organism evidence="1 2">
    <name type="scientific">Streptomyces parvulus</name>
    <dbReference type="NCBI Taxonomy" id="146923"/>
    <lineage>
        <taxon>Bacteria</taxon>
        <taxon>Bacillati</taxon>
        <taxon>Actinomycetota</taxon>
        <taxon>Actinomycetes</taxon>
        <taxon>Kitasatosporales</taxon>
        <taxon>Streptomycetaceae</taxon>
        <taxon>Streptomyces</taxon>
    </lineage>
</organism>